<evidence type="ECO:0000256" key="11">
    <source>
        <dbReference type="ARBA" id="ARBA00022759"/>
    </source>
</evidence>
<keyword evidence="12 14" id="KW-0378">Hydrolase</keyword>
<evidence type="ECO:0000256" key="9">
    <source>
        <dbReference type="ARBA" id="ARBA00022722"/>
    </source>
</evidence>
<dbReference type="NCBIfam" id="NF000594">
    <property type="entry name" value="PRK00015.1-1"/>
    <property type="match status" value="1"/>
</dbReference>
<keyword evidence="11 14" id="KW-0255">Endonuclease</keyword>
<accession>A0A932MKQ0</accession>
<evidence type="ECO:0000313" key="19">
    <source>
        <dbReference type="Proteomes" id="UP000782312"/>
    </source>
</evidence>
<dbReference type="GO" id="GO:0030145">
    <property type="term" value="F:manganese ion binding"/>
    <property type="evidence" value="ECO:0007669"/>
    <property type="project" value="UniProtKB-UniRule"/>
</dbReference>
<dbReference type="GO" id="GO:0004523">
    <property type="term" value="F:RNA-DNA hybrid ribonuclease activity"/>
    <property type="evidence" value="ECO:0007669"/>
    <property type="project" value="UniProtKB-UniRule"/>
</dbReference>
<evidence type="ECO:0000256" key="8">
    <source>
        <dbReference type="ARBA" id="ARBA00022490"/>
    </source>
</evidence>
<dbReference type="GO" id="GO:0043137">
    <property type="term" value="P:DNA replication, removal of RNA primer"/>
    <property type="evidence" value="ECO:0007669"/>
    <property type="project" value="TreeGrafter"/>
</dbReference>
<comment type="function">
    <text evidence="3 14 16">Endonuclease that specifically degrades the RNA of RNA-DNA hybrids.</text>
</comment>
<keyword evidence="9 14" id="KW-0540">Nuclease</keyword>
<proteinExistence type="inferred from homology"/>
<name>A0A932MKQ0_UNCTE</name>
<evidence type="ECO:0000256" key="15">
    <source>
        <dbReference type="PROSITE-ProRule" id="PRU01319"/>
    </source>
</evidence>
<protein>
    <recommendedName>
        <fullName evidence="7 14">Ribonuclease HII</fullName>
        <shortName evidence="14">RNase HII</shortName>
        <ecNumber evidence="6 14">3.1.26.4</ecNumber>
    </recommendedName>
</protein>
<evidence type="ECO:0000256" key="7">
    <source>
        <dbReference type="ARBA" id="ARBA00019179"/>
    </source>
</evidence>
<comment type="catalytic activity">
    <reaction evidence="1 14 15 16">
        <text>Endonucleolytic cleavage to 5'-phosphomonoester.</text>
        <dbReference type="EC" id="3.1.26.4"/>
    </reaction>
</comment>
<dbReference type="EMBL" id="JACPUR010000002">
    <property type="protein sequence ID" value="MBI3126324.1"/>
    <property type="molecule type" value="Genomic_DNA"/>
</dbReference>
<comment type="similarity">
    <text evidence="5 14 16">Belongs to the RNase HII family.</text>
</comment>
<evidence type="ECO:0000256" key="12">
    <source>
        <dbReference type="ARBA" id="ARBA00022801"/>
    </source>
</evidence>
<dbReference type="Pfam" id="PF01351">
    <property type="entry name" value="RNase_HII"/>
    <property type="match status" value="1"/>
</dbReference>
<dbReference type="Proteomes" id="UP000782312">
    <property type="component" value="Unassembled WGS sequence"/>
</dbReference>
<feature type="binding site" evidence="14 15">
    <location>
        <position position="112"/>
    </location>
    <ligand>
        <name>a divalent metal cation</name>
        <dbReference type="ChEBI" id="CHEBI:60240"/>
    </ligand>
</feature>
<dbReference type="CDD" id="cd07182">
    <property type="entry name" value="RNase_HII_bacteria_HII_like"/>
    <property type="match status" value="1"/>
</dbReference>
<dbReference type="GO" id="GO:0005737">
    <property type="term" value="C:cytoplasm"/>
    <property type="evidence" value="ECO:0007669"/>
    <property type="project" value="UniProtKB-SubCell"/>
</dbReference>
<evidence type="ECO:0000256" key="6">
    <source>
        <dbReference type="ARBA" id="ARBA00012180"/>
    </source>
</evidence>
<dbReference type="Gene3D" id="3.30.420.10">
    <property type="entry name" value="Ribonuclease H-like superfamily/Ribonuclease H"/>
    <property type="match status" value="1"/>
</dbReference>
<reference evidence="18" key="1">
    <citation type="submission" date="2020-07" db="EMBL/GenBank/DDBJ databases">
        <title>Huge and variable diversity of episymbiotic CPR bacteria and DPANN archaea in groundwater ecosystems.</title>
        <authorList>
            <person name="He C.Y."/>
            <person name="Keren R."/>
            <person name="Whittaker M."/>
            <person name="Farag I.F."/>
            <person name="Doudna J."/>
            <person name="Cate J.H.D."/>
            <person name="Banfield J.F."/>
        </authorList>
    </citation>
    <scope>NUCLEOTIDE SEQUENCE</scope>
    <source>
        <strain evidence="18">NC_groundwater_763_Ag_S-0.2um_68_21</strain>
    </source>
</reference>
<evidence type="ECO:0000256" key="14">
    <source>
        <dbReference type="HAMAP-Rule" id="MF_00052"/>
    </source>
</evidence>
<dbReference type="InterPro" id="IPR024567">
    <property type="entry name" value="RNase_HII/HIII_dom"/>
</dbReference>
<dbReference type="PANTHER" id="PTHR10954">
    <property type="entry name" value="RIBONUCLEASE H2 SUBUNIT A"/>
    <property type="match status" value="1"/>
</dbReference>
<dbReference type="GO" id="GO:0003723">
    <property type="term" value="F:RNA binding"/>
    <property type="evidence" value="ECO:0007669"/>
    <property type="project" value="UniProtKB-UniRule"/>
</dbReference>
<sequence>MYATEKRLMKQGFGLIAGLDEAGRGPLAGPVVAAAVVLDPLAPIRGLADSKTLTPEERERLFAKIIRRARAVAAAAAGPREIERRNILRASLWAMARAVRRLRVRPDHLLVDGNQMVPIALPQTIVVSGDAQCACVAAASIVAKVVRDRLMERLDGFFPYYGFVRHKGYATPEHLEALQQHGPCRFHRRTFQGVLPGLLPD</sequence>
<dbReference type="GO" id="GO:0032299">
    <property type="term" value="C:ribonuclease H2 complex"/>
    <property type="evidence" value="ECO:0007669"/>
    <property type="project" value="TreeGrafter"/>
</dbReference>
<dbReference type="EC" id="3.1.26.4" evidence="6 14"/>
<dbReference type="InterPro" id="IPR022898">
    <property type="entry name" value="RNase_HII"/>
</dbReference>
<dbReference type="InterPro" id="IPR036397">
    <property type="entry name" value="RNaseH_sf"/>
</dbReference>
<feature type="binding site" evidence="14 15">
    <location>
        <position position="21"/>
    </location>
    <ligand>
        <name>a divalent metal cation</name>
        <dbReference type="ChEBI" id="CHEBI:60240"/>
    </ligand>
</feature>
<dbReference type="AlphaFoldDB" id="A0A932MKQ0"/>
<feature type="binding site" evidence="14 15">
    <location>
        <position position="20"/>
    </location>
    <ligand>
        <name>a divalent metal cation</name>
        <dbReference type="ChEBI" id="CHEBI:60240"/>
    </ligand>
</feature>
<evidence type="ECO:0000313" key="18">
    <source>
        <dbReference type="EMBL" id="MBI3126324.1"/>
    </source>
</evidence>
<feature type="domain" description="RNase H type-2" evidence="17">
    <location>
        <begin position="14"/>
        <end position="201"/>
    </location>
</feature>
<evidence type="ECO:0000256" key="13">
    <source>
        <dbReference type="ARBA" id="ARBA00023211"/>
    </source>
</evidence>
<dbReference type="HAMAP" id="MF_00052_B">
    <property type="entry name" value="RNase_HII_B"/>
    <property type="match status" value="1"/>
</dbReference>
<dbReference type="PROSITE" id="PS51975">
    <property type="entry name" value="RNASE_H_2"/>
    <property type="match status" value="1"/>
</dbReference>
<gene>
    <name evidence="14" type="primary">rnhB</name>
    <name evidence="18" type="ORF">HYZ11_01805</name>
</gene>
<comment type="cofactor">
    <cofactor evidence="2">
        <name>Mg(2+)</name>
        <dbReference type="ChEBI" id="CHEBI:18420"/>
    </cofactor>
</comment>
<evidence type="ECO:0000256" key="5">
    <source>
        <dbReference type="ARBA" id="ARBA00007383"/>
    </source>
</evidence>
<dbReference type="SUPFAM" id="SSF53098">
    <property type="entry name" value="Ribonuclease H-like"/>
    <property type="match status" value="1"/>
</dbReference>
<comment type="subcellular location">
    <subcellularLocation>
        <location evidence="4 14">Cytoplasm</location>
    </subcellularLocation>
</comment>
<keyword evidence="8 14" id="KW-0963">Cytoplasm</keyword>
<comment type="cofactor">
    <cofactor evidence="14 15">
        <name>Mn(2+)</name>
        <dbReference type="ChEBI" id="CHEBI:29035"/>
    </cofactor>
    <cofactor evidence="14 15">
        <name>Mg(2+)</name>
        <dbReference type="ChEBI" id="CHEBI:18420"/>
    </cofactor>
    <text evidence="14 15">Manganese or magnesium. Binds 1 divalent metal ion per monomer in the absence of substrate. May bind a second metal ion after substrate binding.</text>
</comment>
<evidence type="ECO:0000256" key="3">
    <source>
        <dbReference type="ARBA" id="ARBA00004065"/>
    </source>
</evidence>
<keyword evidence="13 14" id="KW-0464">Manganese</keyword>
<dbReference type="NCBIfam" id="NF000595">
    <property type="entry name" value="PRK00015.1-3"/>
    <property type="match status" value="1"/>
</dbReference>
<comment type="caution">
    <text evidence="18">The sequence shown here is derived from an EMBL/GenBank/DDBJ whole genome shotgun (WGS) entry which is preliminary data.</text>
</comment>
<evidence type="ECO:0000256" key="2">
    <source>
        <dbReference type="ARBA" id="ARBA00001946"/>
    </source>
</evidence>
<evidence type="ECO:0000256" key="16">
    <source>
        <dbReference type="RuleBase" id="RU003515"/>
    </source>
</evidence>
<evidence type="ECO:0000259" key="17">
    <source>
        <dbReference type="PROSITE" id="PS51975"/>
    </source>
</evidence>
<dbReference type="PANTHER" id="PTHR10954:SF18">
    <property type="entry name" value="RIBONUCLEASE HII"/>
    <property type="match status" value="1"/>
</dbReference>
<organism evidence="18 19">
    <name type="scientific">Tectimicrobiota bacterium</name>
    <dbReference type="NCBI Taxonomy" id="2528274"/>
    <lineage>
        <taxon>Bacteria</taxon>
        <taxon>Pseudomonadati</taxon>
        <taxon>Nitrospinota/Tectimicrobiota group</taxon>
        <taxon>Candidatus Tectimicrobiota</taxon>
    </lineage>
</organism>
<evidence type="ECO:0000256" key="10">
    <source>
        <dbReference type="ARBA" id="ARBA00022723"/>
    </source>
</evidence>
<dbReference type="GO" id="GO:0006298">
    <property type="term" value="P:mismatch repair"/>
    <property type="evidence" value="ECO:0007669"/>
    <property type="project" value="TreeGrafter"/>
</dbReference>
<evidence type="ECO:0000256" key="4">
    <source>
        <dbReference type="ARBA" id="ARBA00004496"/>
    </source>
</evidence>
<keyword evidence="10 14" id="KW-0479">Metal-binding</keyword>
<evidence type="ECO:0000256" key="1">
    <source>
        <dbReference type="ARBA" id="ARBA00000077"/>
    </source>
</evidence>
<dbReference type="InterPro" id="IPR001352">
    <property type="entry name" value="RNase_HII/HIII"/>
</dbReference>
<dbReference type="InterPro" id="IPR012337">
    <property type="entry name" value="RNaseH-like_sf"/>
</dbReference>